<dbReference type="Gene3D" id="3.30.70.270">
    <property type="match status" value="1"/>
</dbReference>
<dbReference type="InterPro" id="IPR050951">
    <property type="entry name" value="Retrovirus_Pol_polyprotein"/>
</dbReference>
<dbReference type="GeneID" id="106815260"/>
<dbReference type="InterPro" id="IPR036397">
    <property type="entry name" value="RNaseH_sf"/>
</dbReference>
<dbReference type="Gene3D" id="3.30.420.10">
    <property type="entry name" value="Ribonuclease H-like superfamily/Ribonuclease H"/>
    <property type="match status" value="1"/>
</dbReference>
<dbReference type="InterPro" id="IPR043128">
    <property type="entry name" value="Rev_trsase/Diguanyl_cyclase"/>
</dbReference>
<dbReference type="Proteomes" id="UP000695022">
    <property type="component" value="Unplaced"/>
</dbReference>
<dbReference type="PROSITE" id="PS50994">
    <property type="entry name" value="INTEGRASE"/>
    <property type="match status" value="1"/>
</dbReference>
<evidence type="ECO:0000313" key="3">
    <source>
        <dbReference type="Proteomes" id="UP000695022"/>
    </source>
</evidence>
<feature type="compositionally biased region" description="Basic and acidic residues" evidence="1">
    <location>
        <begin position="476"/>
        <end position="505"/>
    </location>
</feature>
<dbReference type="SUPFAM" id="SSF56672">
    <property type="entry name" value="DNA/RNA polymerases"/>
    <property type="match status" value="1"/>
</dbReference>
<dbReference type="PANTHER" id="PTHR37984">
    <property type="entry name" value="PROTEIN CBG26694"/>
    <property type="match status" value="1"/>
</dbReference>
<keyword evidence="3" id="KW-1185">Reference proteome</keyword>
<organism evidence="3 4">
    <name type="scientific">Priapulus caudatus</name>
    <name type="common">Priapulid worm</name>
    <dbReference type="NCBI Taxonomy" id="37621"/>
    <lineage>
        <taxon>Eukaryota</taxon>
        <taxon>Metazoa</taxon>
        <taxon>Ecdysozoa</taxon>
        <taxon>Scalidophora</taxon>
        <taxon>Priapulida</taxon>
        <taxon>Priapulimorpha</taxon>
        <taxon>Priapulimorphida</taxon>
        <taxon>Priapulidae</taxon>
        <taxon>Priapulus</taxon>
    </lineage>
</organism>
<dbReference type="Pfam" id="PF00665">
    <property type="entry name" value="rve"/>
    <property type="match status" value="1"/>
</dbReference>
<evidence type="ECO:0000313" key="4">
    <source>
        <dbReference type="RefSeq" id="XP_014675182.1"/>
    </source>
</evidence>
<feature type="domain" description="Integrase catalytic" evidence="2">
    <location>
        <begin position="180"/>
        <end position="350"/>
    </location>
</feature>
<sequence>MPFGLSNSPATFESLIELVLRGLQWMKYFATTAAPLTELTRKNAIFLWTETYAVSFEKLKEQLTSAPVLAYLEGKGEFVLDTDASASAMGAVLSQVQNGEERVVAYGSKTFGPTQRREPEGMLARWIAYLGTFDMKIEHLAERLHANADGLSRKPGCHACKRLDCPECQKPSIKRVKWARRRVPRAQVQPQVSSSKMKMRLPVTRARHRYVFVACDYFTKWAEAYALPDQTARTTADCLVSQQFTRFGCPRQLHSYQGRNFELRLFAEVCDLLEIQKTRTTPYHPQSDGLVERLNRTILDMLAKVDWDEHLPYVMAAYRGTPQENTGVSPNLMMFCREVGSPVELMFDPLLGPDSPRYPVEYVELIRRVMRAAHEHARQQLGKTAERQKRNYDKRVLSATLQPGTWVWRYYTPNAGKLGNPWQGPLLVTKENGDHAPARWKIPDQNPEETDDPTNATSIRGGIGKAASGPAQIVDNRNHETDTSRGSEKKSGSEEEKQSGERDSDVLSLQKKPVCDIPSGTYVDVTAGSEAASSHG</sequence>
<feature type="region of interest" description="Disordered" evidence="1">
    <location>
        <begin position="436"/>
        <end position="536"/>
    </location>
</feature>
<dbReference type="Gene3D" id="3.10.20.370">
    <property type="match status" value="1"/>
</dbReference>
<reference evidence="4" key="1">
    <citation type="submission" date="2025-08" db="UniProtKB">
        <authorList>
            <consortium name="RefSeq"/>
        </authorList>
    </citation>
    <scope>IDENTIFICATION</scope>
</reference>
<dbReference type="InterPro" id="IPR041577">
    <property type="entry name" value="RT_RNaseH_2"/>
</dbReference>
<dbReference type="InterPro" id="IPR012337">
    <property type="entry name" value="RNaseH-like_sf"/>
</dbReference>
<dbReference type="InterPro" id="IPR043502">
    <property type="entry name" value="DNA/RNA_pol_sf"/>
</dbReference>
<accession>A0ABM1ESL1</accession>
<evidence type="ECO:0000256" key="1">
    <source>
        <dbReference type="SAM" id="MobiDB-lite"/>
    </source>
</evidence>
<dbReference type="PANTHER" id="PTHR37984:SF15">
    <property type="entry name" value="INTEGRASE CATALYTIC DOMAIN-CONTAINING PROTEIN"/>
    <property type="match status" value="1"/>
</dbReference>
<dbReference type="InterPro" id="IPR001584">
    <property type="entry name" value="Integrase_cat-core"/>
</dbReference>
<dbReference type="RefSeq" id="XP_014675182.1">
    <property type="nucleotide sequence ID" value="XM_014819696.1"/>
</dbReference>
<dbReference type="Pfam" id="PF17919">
    <property type="entry name" value="RT_RNaseH_2"/>
    <property type="match status" value="1"/>
</dbReference>
<evidence type="ECO:0000259" key="2">
    <source>
        <dbReference type="PROSITE" id="PS50994"/>
    </source>
</evidence>
<protein>
    <submittedName>
        <fullName evidence="4">Uncharacterized protein K02A2.6-like</fullName>
    </submittedName>
</protein>
<gene>
    <name evidence="4" type="primary">LOC106815260</name>
</gene>
<dbReference type="SUPFAM" id="SSF53098">
    <property type="entry name" value="Ribonuclease H-like"/>
    <property type="match status" value="1"/>
</dbReference>
<name>A0ABM1ESL1_PRICU</name>
<proteinExistence type="predicted"/>